<dbReference type="EMBL" id="JBGBPQ010000009">
    <property type="protein sequence ID" value="KAL1520007.1"/>
    <property type="molecule type" value="Genomic_DNA"/>
</dbReference>
<dbReference type="PANTHER" id="PTHR43827:SF8">
    <property type="entry name" value="ALDO_KETO REDUCTASE FAMILY PROTEIN"/>
    <property type="match status" value="1"/>
</dbReference>
<dbReference type="AlphaFoldDB" id="A0AB34JFK1"/>
<sequence length="388" mass="41344">MRASCRLACAECCADRLAACEALAREGWCTRARRLTRELCAASCAHCGGGGGGAACADGLPACERWAARGECARAAVREECARSCGACAAAPAAGGAAAACGEAGGGGGAALAPVVYGTAWKGARTAALVVRAFERGFRAFDTAAQPKHYHEAGLGEALRAIQAGGTHRRELFVQTKFTPLRAQDATRLPYAANAPLRVQVSQSINASLANLHTDYLDSVLLHSPLATHAETMEAWRALEQEVDEKRVRELGVSNVESLDTLARLHADARIKPSWVQNAFWPQSRFDGALRIFCSMTGVGYQGYRLVAGNRRTIDSEYVEQVKRRMGDESPRASSEQAWFAIVKSLGVTPITGSSTASHLEAALSGTTMKELNASDVIEIERWLDGFQ</sequence>
<proteinExistence type="predicted"/>
<gene>
    <name evidence="2" type="ORF">AB1Y20_023488</name>
</gene>
<feature type="domain" description="ShKT" evidence="1">
    <location>
        <begin position="13"/>
        <end position="47"/>
    </location>
</feature>
<dbReference type="InterPro" id="IPR023210">
    <property type="entry name" value="NADP_OxRdtase_dom"/>
</dbReference>
<dbReference type="GO" id="GO:0016491">
    <property type="term" value="F:oxidoreductase activity"/>
    <property type="evidence" value="ECO:0007669"/>
    <property type="project" value="InterPro"/>
</dbReference>
<evidence type="ECO:0000313" key="3">
    <source>
        <dbReference type="Proteomes" id="UP001515480"/>
    </source>
</evidence>
<evidence type="ECO:0000313" key="2">
    <source>
        <dbReference type="EMBL" id="KAL1520007.1"/>
    </source>
</evidence>
<dbReference type="InterPro" id="IPR020471">
    <property type="entry name" value="AKR"/>
</dbReference>
<accession>A0AB34JFK1</accession>
<dbReference type="Pfam" id="PF01549">
    <property type="entry name" value="ShK"/>
    <property type="match status" value="2"/>
</dbReference>
<dbReference type="InterPro" id="IPR003582">
    <property type="entry name" value="ShKT_dom"/>
</dbReference>
<reference evidence="2 3" key="1">
    <citation type="journal article" date="2024" name="Science">
        <title>Giant polyketide synthase enzymes in the biosynthesis of giant marine polyether toxins.</title>
        <authorList>
            <person name="Fallon T.R."/>
            <person name="Shende V.V."/>
            <person name="Wierzbicki I.H."/>
            <person name="Pendleton A.L."/>
            <person name="Watervoot N.F."/>
            <person name="Auber R.P."/>
            <person name="Gonzalez D.J."/>
            <person name="Wisecaver J.H."/>
            <person name="Moore B.S."/>
        </authorList>
    </citation>
    <scope>NUCLEOTIDE SEQUENCE [LARGE SCALE GENOMIC DNA]</scope>
    <source>
        <strain evidence="2 3">12B1</strain>
    </source>
</reference>
<dbReference type="Gene3D" id="3.20.20.100">
    <property type="entry name" value="NADP-dependent oxidoreductase domain"/>
    <property type="match status" value="1"/>
</dbReference>
<protein>
    <recommendedName>
        <fullName evidence="1">ShKT domain-containing protein</fullName>
    </recommendedName>
</protein>
<dbReference type="PANTHER" id="PTHR43827">
    <property type="entry name" value="2,5-DIKETO-D-GLUCONIC ACID REDUCTASE"/>
    <property type="match status" value="1"/>
</dbReference>
<keyword evidence="3" id="KW-1185">Reference proteome</keyword>
<dbReference type="InterPro" id="IPR036812">
    <property type="entry name" value="NAD(P)_OxRdtase_dom_sf"/>
</dbReference>
<dbReference type="PROSITE" id="PS51670">
    <property type="entry name" value="SHKT"/>
    <property type="match status" value="1"/>
</dbReference>
<dbReference type="Proteomes" id="UP001515480">
    <property type="component" value="Unassembled WGS sequence"/>
</dbReference>
<organism evidence="2 3">
    <name type="scientific">Prymnesium parvum</name>
    <name type="common">Toxic golden alga</name>
    <dbReference type="NCBI Taxonomy" id="97485"/>
    <lineage>
        <taxon>Eukaryota</taxon>
        <taxon>Haptista</taxon>
        <taxon>Haptophyta</taxon>
        <taxon>Prymnesiophyceae</taxon>
        <taxon>Prymnesiales</taxon>
        <taxon>Prymnesiaceae</taxon>
        <taxon>Prymnesium</taxon>
    </lineage>
</organism>
<evidence type="ECO:0000259" key="1">
    <source>
        <dbReference type="PROSITE" id="PS51670"/>
    </source>
</evidence>
<name>A0AB34JFK1_PRYPA</name>
<comment type="caution">
    <text evidence="2">The sequence shown here is derived from an EMBL/GenBank/DDBJ whole genome shotgun (WGS) entry which is preliminary data.</text>
</comment>
<dbReference type="SUPFAM" id="SSF51430">
    <property type="entry name" value="NAD(P)-linked oxidoreductase"/>
    <property type="match status" value="1"/>
</dbReference>
<dbReference type="SMART" id="SM00254">
    <property type="entry name" value="ShKT"/>
    <property type="match status" value="2"/>
</dbReference>
<dbReference type="Pfam" id="PF00248">
    <property type="entry name" value="Aldo_ket_red"/>
    <property type="match status" value="1"/>
</dbReference>